<evidence type="ECO:0000256" key="7">
    <source>
        <dbReference type="SAM" id="SignalP"/>
    </source>
</evidence>
<evidence type="ECO:0000313" key="9">
    <source>
        <dbReference type="Proteomes" id="UP000716322"/>
    </source>
</evidence>
<dbReference type="EMBL" id="JAAQOM010000018">
    <property type="protein sequence ID" value="NIA56986.1"/>
    <property type="molecule type" value="Genomic_DNA"/>
</dbReference>
<feature type="transmembrane region" description="Helical" evidence="6">
    <location>
        <begin position="296"/>
        <end position="321"/>
    </location>
</feature>
<evidence type="ECO:0000313" key="8">
    <source>
        <dbReference type="EMBL" id="NIA56986.1"/>
    </source>
</evidence>
<proteinExistence type="predicted"/>
<feature type="transmembrane region" description="Helical" evidence="6">
    <location>
        <begin position="90"/>
        <end position="110"/>
    </location>
</feature>
<comment type="caution">
    <text evidence="8">The sequence shown here is derived from an EMBL/GenBank/DDBJ whole genome shotgun (WGS) entry which is preliminary data.</text>
</comment>
<feature type="transmembrane region" description="Helical" evidence="6">
    <location>
        <begin position="255"/>
        <end position="276"/>
    </location>
</feature>
<dbReference type="InterPro" id="IPR007688">
    <property type="entry name" value="Conjugal_tfr_TrbL/VirB6"/>
</dbReference>
<dbReference type="RefSeq" id="WP_166863123.1">
    <property type="nucleotide sequence ID" value="NZ_JAAQOM010000018.1"/>
</dbReference>
<name>A0ABX0PI63_9BURK</name>
<feature type="transmembrane region" description="Helical" evidence="6">
    <location>
        <begin position="182"/>
        <end position="201"/>
    </location>
</feature>
<feature type="transmembrane region" description="Helical" evidence="6">
    <location>
        <begin position="221"/>
        <end position="243"/>
    </location>
</feature>
<evidence type="ECO:0000256" key="2">
    <source>
        <dbReference type="ARBA" id="ARBA00022692"/>
    </source>
</evidence>
<protein>
    <submittedName>
        <fullName evidence="8">P-type conjugative transfer protein TrbL</fullName>
    </submittedName>
</protein>
<organism evidence="8 9">
    <name type="scientific">Telluria antibiotica</name>
    <dbReference type="NCBI Taxonomy" id="2717319"/>
    <lineage>
        <taxon>Bacteria</taxon>
        <taxon>Pseudomonadati</taxon>
        <taxon>Pseudomonadota</taxon>
        <taxon>Betaproteobacteria</taxon>
        <taxon>Burkholderiales</taxon>
        <taxon>Oxalobacteraceae</taxon>
        <taxon>Telluria group</taxon>
        <taxon>Telluria</taxon>
    </lineage>
</organism>
<dbReference type="Pfam" id="PF04610">
    <property type="entry name" value="TrbL"/>
    <property type="match status" value="1"/>
</dbReference>
<evidence type="ECO:0000256" key="1">
    <source>
        <dbReference type="ARBA" id="ARBA00004141"/>
    </source>
</evidence>
<keyword evidence="2 6" id="KW-0812">Transmembrane</keyword>
<evidence type="ECO:0000256" key="4">
    <source>
        <dbReference type="ARBA" id="ARBA00023136"/>
    </source>
</evidence>
<dbReference type="Proteomes" id="UP000716322">
    <property type="component" value="Unassembled WGS sequence"/>
</dbReference>
<evidence type="ECO:0000256" key="6">
    <source>
        <dbReference type="SAM" id="Phobius"/>
    </source>
</evidence>
<keyword evidence="4 6" id="KW-0472">Membrane</keyword>
<gene>
    <name evidence="8" type="primary">trbL</name>
    <name evidence="8" type="ORF">HAV22_25510</name>
</gene>
<reference evidence="8 9" key="1">
    <citation type="submission" date="2020-03" db="EMBL/GenBank/DDBJ databases">
        <title>Genome sequence of strain Massilia sp. TW-1.</title>
        <authorList>
            <person name="Chaudhary D.K."/>
        </authorList>
    </citation>
    <scope>NUCLEOTIDE SEQUENCE [LARGE SCALE GENOMIC DNA]</scope>
    <source>
        <strain evidence="8 9">TW-1</strain>
    </source>
</reference>
<keyword evidence="9" id="KW-1185">Reference proteome</keyword>
<feature type="region of interest" description="Disordered" evidence="5">
    <location>
        <begin position="352"/>
        <end position="395"/>
    </location>
</feature>
<feature type="signal peptide" evidence="7">
    <location>
        <begin position="1"/>
        <end position="27"/>
    </location>
</feature>
<evidence type="ECO:0000256" key="3">
    <source>
        <dbReference type="ARBA" id="ARBA00022989"/>
    </source>
</evidence>
<dbReference type="InterPro" id="IPR014150">
    <property type="entry name" value="Conjugal_tfr_TrbL"/>
</dbReference>
<feature type="transmembrane region" description="Helical" evidence="6">
    <location>
        <begin position="158"/>
        <end position="177"/>
    </location>
</feature>
<comment type="subcellular location">
    <subcellularLocation>
        <location evidence="1">Membrane</location>
        <topology evidence="1">Multi-pass membrane protein</topology>
    </subcellularLocation>
</comment>
<evidence type="ECO:0000256" key="5">
    <source>
        <dbReference type="SAM" id="MobiDB-lite"/>
    </source>
</evidence>
<dbReference type="NCBIfam" id="TIGR02783">
    <property type="entry name" value="TrbL_P"/>
    <property type="match status" value="1"/>
</dbReference>
<feature type="transmembrane region" description="Helical" evidence="6">
    <location>
        <begin position="59"/>
        <end position="78"/>
    </location>
</feature>
<keyword evidence="3 6" id="KW-1133">Transmembrane helix</keyword>
<keyword evidence="7" id="KW-0732">Signal</keyword>
<feature type="chain" id="PRO_5046954091" evidence="7">
    <location>
        <begin position="28"/>
        <end position="531"/>
    </location>
</feature>
<sequence length="531" mass="53811">MRQPVNLRYLSLLMLSSLALFSARAMAAVDNRGILDTVLDRYSAAAATWGTLVTTRASWLFWTLVVISMVWTFGIMAVRKADLAEFYTEFVRFTIFTGFFWWALTNGPAFSNSITSSLRQVAAEAAGVPNTLAPSGIVDIGFDIFFKVLDMSTVWKPIDSATGLVISGIVLVVFALVAVNMLLLLVSGWILSYAGVFFLGFGGSRWTSDMAIAYYKTVLNIAAQLFTMIFLVGVGKSFVDLYYTGMSTGLTLKELSVMLIAALVLLRLIETVPGLIGSLAGAGNPALGSGFGVGAVIGAAAVASAGMATAGAALASGAAGLGGGAQALMAAFSKANAAENVGGASLLQSESGTLGQNAPGTSGSGVSSPLAAAMGEGQTSAVNSGGGTPASTDAFKAGLGGSGGGATIGKMPLGAQTSAKGFGKDEGSPGEVKRGTAIKALGLIAAKAGKVAVGTVGNLAVGSWDVAKDKFGDTKTSTLDRIRETTGGKIAAAINAREAADKAVSFGAGSLSVADGAADRESEVAAFRDRS</sequence>
<accession>A0ABX0PI63</accession>
<feature type="compositionally biased region" description="Polar residues" evidence="5">
    <location>
        <begin position="352"/>
        <end position="367"/>
    </location>
</feature>